<feature type="region of interest" description="Disordered" evidence="1">
    <location>
        <begin position="110"/>
        <end position="212"/>
    </location>
</feature>
<comment type="caution">
    <text evidence="2">The sequence shown here is derived from an EMBL/GenBank/DDBJ whole genome shotgun (WGS) entry which is preliminary data.</text>
</comment>
<name>A0A4Z1JGA4_9HELO</name>
<proteinExistence type="predicted"/>
<feature type="compositionally biased region" description="Basic and acidic residues" evidence="1">
    <location>
        <begin position="170"/>
        <end position="187"/>
    </location>
</feature>
<protein>
    <submittedName>
        <fullName evidence="2">Uncharacterized protein</fullName>
    </submittedName>
</protein>
<gene>
    <name evidence="2" type="ORF">BOTNAR_0001g00580</name>
</gene>
<reference evidence="2 3" key="1">
    <citation type="submission" date="2017-12" db="EMBL/GenBank/DDBJ databases">
        <title>Comparative genomics of Botrytis spp.</title>
        <authorList>
            <person name="Valero-Jimenez C.A."/>
            <person name="Tapia P."/>
            <person name="Veloso J."/>
            <person name="Silva-Moreno E."/>
            <person name="Staats M."/>
            <person name="Valdes J.H."/>
            <person name="Van Kan J.A.L."/>
        </authorList>
    </citation>
    <scope>NUCLEOTIDE SEQUENCE [LARGE SCALE GENOMIC DNA]</scope>
    <source>
        <strain evidence="2 3">MUCL2120</strain>
    </source>
</reference>
<dbReference type="AlphaFoldDB" id="A0A4Z1JGA4"/>
<evidence type="ECO:0000313" key="2">
    <source>
        <dbReference type="EMBL" id="TGO70382.1"/>
    </source>
</evidence>
<dbReference type="EMBL" id="PQXJ01000001">
    <property type="protein sequence ID" value="TGO70382.1"/>
    <property type="molecule type" value="Genomic_DNA"/>
</dbReference>
<dbReference type="STRING" id="278944.A0A4Z1JGA4"/>
<evidence type="ECO:0000256" key="1">
    <source>
        <dbReference type="SAM" id="MobiDB-lite"/>
    </source>
</evidence>
<feature type="compositionally biased region" description="Polar residues" evidence="1">
    <location>
        <begin position="114"/>
        <end position="125"/>
    </location>
</feature>
<feature type="compositionally biased region" description="Basic residues" evidence="1">
    <location>
        <begin position="129"/>
        <end position="142"/>
    </location>
</feature>
<feature type="region of interest" description="Disordered" evidence="1">
    <location>
        <begin position="245"/>
        <end position="284"/>
    </location>
</feature>
<feature type="compositionally biased region" description="Acidic residues" evidence="1">
    <location>
        <begin position="272"/>
        <end position="284"/>
    </location>
</feature>
<evidence type="ECO:0000313" key="3">
    <source>
        <dbReference type="Proteomes" id="UP000297452"/>
    </source>
</evidence>
<dbReference type="Proteomes" id="UP000297452">
    <property type="component" value="Unassembled WGS sequence"/>
</dbReference>
<organism evidence="2 3">
    <name type="scientific">Botryotinia narcissicola</name>
    <dbReference type="NCBI Taxonomy" id="278944"/>
    <lineage>
        <taxon>Eukaryota</taxon>
        <taxon>Fungi</taxon>
        <taxon>Dikarya</taxon>
        <taxon>Ascomycota</taxon>
        <taxon>Pezizomycotina</taxon>
        <taxon>Leotiomycetes</taxon>
        <taxon>Helotiales</taxon>
        <taxon>Sclerotiniaceae</taxon>
        <taxon>Botryotinia</taxon>
    </lineage>
</organism>
<keyword evidence="3" id="KW-1185">Reference proteome</keyword>
<sequence length="284" mass="30348">MFGKDSTKGGIEFQFRAFKANARRQREAFEAGIDPQTLNIGASKCENFPVASFPISFPMAKWLDDGTTTSSLEHRFRPIKAAAKNATAEKFGDGATGKAISTRFERMRKEPAWNLNSPPGTNDSLGTPKKARAQRTPKKSAKKAAVSSNEEGDDESDLEMGTPSKKGSPVKKETINKVKGGRVEKKPATPSRAAKTGIKSYVDSDDEGDDDLIIKDEDIGAYDFGRAVDGDEDMLGGGGFGGGFGGGNGHVYDHGNGNGHGHGHGHGNRGDDGEEEDVFYDDES</sequence>
<dbReference type="OrthoDB" id="3560778at2759"/>
<accession>A0A4Z1JGA4</accession>